<accession>A0ABS2Z577</accession>
<keyword evidence="4" id="KW-1185">Reference proteome</keyword>
<evidence type="ECO:0000313" key="4">
    <source>
        <dbReference type="Proteomes" id="UP001166052"/>
    </source>
</evidence>
<dbReference type="PANTHER" id="PTHR22902:SF27">
    <property type="entry name" value="PLECKSTRIN HOMOLOGY DOMAIN-CONTAINING FAMILY A MEMBER 3"/>
    <property type="match status" value="1"/>
</dbReference>
<dbReference type="InterPro" id="IPR045188">
    <property type="entry name" value="Boi1/Boi2-like"/>
</dbReference>
<dbReference type="PANTHER" id="PTHR22902">
    <property type="entry name" value="SESQUIPEDALIAN"/>
    <property type="match status" value="1"/>
</dbReference>
<evidence type="ECO:0000259" key="2">
    <source>
        <dbReference type="PROSITE" id="PS50003"/>
    </source>
</evidence>
<dbReference type="Gene3D" id="2.30.29.30">
    <property type="entry name" value="Pleckstrin-homology domain (PH domain)/Phosphotyrosine-binding domain (PTB)"/>
    <property type="match status" value="1"/>
</dbReference>
<organism evidence="3 4">
    <name type="scientific">Polypterus senegalus</name>
    <name type="common">Senegal bichir</name>
    <dbReference type="NCBI Taxonomy" id="55291"/>
    <lineage>
        <taxon>Eukaryota</taxon>
        <taxon>Metazoa</taxon>
        <taxon>Chordata</taxon>
        <taxon>Craniata</taxon>
        <taxon>Vertebrata</taxon>
        <taxon>Euteleostomi</taxon>
        <taxon>Actinopterygii</taxon>
        <taxon>Polypteriformes</taxon>
        <taxon>Polypteridae</taxon>
        <taxon>Polypterus</taxon>
    </lineage>
</organism>
<dbReference type="EMBL" id="JAAWVN010021012">
    <property type="protein sequence ID" value="MBN3293317.1"/>
    <property type="molecule type" value="Genomic_DNA"/>
</dbReference>
<protein>
    <submittedName>
        <fullName evidence="3">PKHA3 protein</fullName>
    </submittedName>
</protein>
<feature type="non-terminal residue" evidence="3">
    <location>
        <position position="1"/>
    </location>
</feature>
<gene>
    <name evidence="3" type="primary">Plekha3_2</name>
    <name evidence="3" type="ORF">GTO92_0014344</name>
</gene>
<keyword evidence="1" id="KW-0597">Phosphoprotein</keyword>
<dbReference type="PROSITE" id="PS50003">
    <property type="entry name" value="PH_DOMAIN"/>
    <property type="match status" value="1"/>
</dbReference>
<dbReference type="Pfam" id="PF00169">
    <property type="entry name" value="PH"/>
    <property type="match status" value="1"/>
</dbReference>
<comment type="caution">
    <text evidence="3">The sequence shown here is derived from an EMBL/GenBank/DDBJ whole genome shotgun (WGS) entry which is preliminary data.</text>
</comment>
<dbReference type="InterPro" id="IPR001849">
    <property type="entry name" value="PH_domain"/>
</dbReference>
<feature type="non-terminal residue" evidence="3">
    <location>
        <position position="108"/>
    </location>
</feature>
<evidence type="ECO:0000313" key="3">
    <source>
        <dbReference type="EMBL" id="MBN3293317.1"/>
    </source>
</evidence>
<name>A0ABS2Z577_POLSE</name>
<sequence>MGIVSFNPPPHSRRGWNGIVEMEGILHKWTNYLSGWQPRYFVLDGAILSYYDSQDDVGKGSKGSIKMAVCEIKGHFHGNGSPYLTSSHNPSGTKAGNFSPAVYGMWTN</sequence>
<proteinExistence type="predicted"/>
<dbReference type="SUPFAM" id="SSF50729">
    <property type="entry name" value="PH domain-like"/>
    <property type="match status" value="1"/>
</dbReference>
<dbReference type="InterPro" id="IPR011993">
    <property type="entry name" value="PH-like_dom_sf"/>
</dbReference>
<dbReference type="Proteomes" id="UP001166052">
    <property type="component" value="Unassembled WGS sequence"/>
</dbReference>
<evidence type="ECO:0000256" key="1">
    <source>
        <dbReference type="ARBA" id="ARBA00022553"/>
    </source>
</evidence>
<feature type="domain" description="PH" evidence="2">
    <location>
        <begin position="19"/>
        <end position="108"/>
    </location>
</feature>
<reference evidence="3" key="1">
    <citation type="journal article" date="2021" name="Cell">
        <title>Tracing the genetic footprints of vertebrate landing in non-teleost ray-finned fishes.</title>
        <authorList>
            <person name="Bi X."/>
            <person name="Wang K."/>
            <person name="Yang L."/>
            <person name="Pan H."/>
            <person name="Jiang H."/>
            <person name="Wei Q."/>
            <person name="Fang M."/>
            <person name="Yu H."/>
            <person name="Zhu C."/>
            <person name="Cai Y."/>
            <person name="He Y."/>
            <person name="Gan X."/>
            <person name="Zeng H."/>
            <person name="Yu D."/>
            <person name="Zhu Y."/>
            <person name="Jiang H."/>
            <person name="Qiu Q."/>
            <person name="Yang H."/>
            <person name="Zhang Y.E."/>
            <person name="Wang W."/>
            <person name="Zhu M."/>
            <person name="He S."/>
            <person name="Zhang G."/>
        </authorList>
    </citation>
    <scope>NUCLEOTIDE SEQUENCE</scope>
    <source>
        <strain evidence="3">Bchr_001</strain>
    </source>
</reference>